<evidence type="ECO:0000256" key="3">
    <source>
        <dbReference type="ARBA" id="ARBA00022723"/>
    </source>
</evidence>
<dbReference type="SUPFAM" id="SSF54862">
    <property type="entry name" value="4Fe-4S ferredoxins"/>
    <property type="match status" value="1"/>
</dbReference>
<gene>
    <name evidence="9" type="primary">ccoG</name>
    <name evidence="9" type="ORF">LS81_002135</name>
</gene>
<name>A0A4U8SDS4_9HELI</name>
<dbReference type="PROSITE" id="PS00198">
    <property type="entry name" value="4FE4S_FER_1"/>
    <property type="match status" value="1"/>
</dbReference>
<keyword evidence="7" id="KW-0812">Transmembrane</keyword>
<evidence type="ECO:0000313" key="10">
    <source>
        <dbReference type="Proteomes" id="UP000029878"/>
    </source>
</evidence>
<dbReference type="PROSITE" id="PS51379">
    <property type="entry name" value="4FE4S_FER_2"/>
    <property type="match status" value="1"/>
</dbReference>
<evidence type="ECO:0000313" key="9">
    <source>
        <dbReference type="EMBL" id="TLD84285.1"/>
    </source>
</evidence>
<dbReference type="GO" id="GO:0005886">
    <property type="term" value="C:plasma membrane"/>
    <property type="evidence" value="ECO:0007669"/>
    <property type="project" value="TreeGrafter"/>
</dbReference>
<keyword evidence="4" id="KW-0249">Electron transport</keyword>
<sequence length="484" mass="55379">MQDTSSDSNTQTKNGAKIENFRRKRHIGYIILTIVLLVIPFIRIGDAQNHVFLLSFDHKVLHVLGIEYSIQEFYVMTFMLMMLFVGIFFMTVMAGRFWCGWGCPQTIFRSVYRDIIQTKLLGLRKKISNKQEVLKLDTPIKKLKYVLGIVLFACIALIATADFLFFFVPPEDFFAYAKDFGEHGILLGFWLAIASFMTIEVCFVAENFCIYMCPYARVQSVFFDNDTLMSIYDTKRGGLLYNPNGTAIGIPPKKQDPHNECTNCQSCVKVCPTHIDIRKGVQLECIHCLECVDACSAVMAKFNLPSLVTWSSPNAMEKRSKPKLLRAKTIAYMVILALIFALLIFVGKSHKSMLLNITRSSELYHVRESGAIDNVYKFVVQNVDKDPHTFAFEVDGDMADKFEIIMPDHRGKKEFLIEPNEPKFLVVILRAKGEYNDSIDTDKNIPLTIKSYATDNKDNINIKYSTFFIYPSKAIIEKKLHKQH</sequence>
<evidence type="ECO:0000256" key="4">
    <source>
        <dbReference type="ARBA" id="ARBA00022982"/>
    </source>
</evidence>
<comment type="caution">
    <text evidence="9">The sequence shown here is derived from an EMBL/GenBank/DDBJ whole genome shotgun (WGS) entry which is preliminary data.</text>
</comment>
<evidence type="ECO:0000256" key="5">
    <source>
        <dbReference type="ARBA" id="ARBA00023004"/>
    </source>
</evidence>
<dbReference type="PANTHER" id="PTHR30176:SF3">
    <property type="entry name" value="FERREDOXIN-TYPE PROTEIN NAPH"/>
    <property type="match status" value="1"/>
</dbReference>
<keyword evidence="3" id="KW-0479">Metal-binding</keyword>
<keyword evidence="2" id="KW-0004">4Fe-4S</keyword>
<dbReference type="RefSeq" id="WP_034344752.1">
    <property type="nucleotide sequence ID" value="NZ_JRPL02000003.1"/>
</dbReference>
<dbReference type="InterPro" id="IPR051684">
    <property type="entry name" value="Electron_Trans/Redox"/>
</dbReference>
<reference evidence="9 10" key="1">
    <citation type="journal article" date="2014" name="Genome Announc.">
        <title>Draft genome sequences of eight enterohepatic helicobacter species isolated from both laboratory and wild rodents.</title>
        <authorList>
            <person name="Sheh A."/>
            <person name="Shen Z."/>
            <person name="Fox J.G."/>
        </authorList>
    </citation>
    <scope>NUCLEOTIDE SEQUENCE [LARGE SCALE GENOMIC DNA]</scope>
    <source>
        <strain evidence="9 10">ATCC 700114</strain>
    </source>
</reference>
<dbReference type="Pfam" id="PF11614">
    <property type="entry name" value="FixG_C"/>
    <property type="match status" value="1"/>
</dbReference>
<dbReference type="InterPro" id="IPR014116">
    <property type="entry name" value="Cyt_c_oxidase_cbb3_FixG"/>
</dbReference>
<dbReference type="GO" id="GO:0051539">
    <property type="term" value="F:4 iron, 4 sulfur cluster binding"/>
    <property type="evidence" value="ECO:0007669"/>
    <property type="project" value="UniProtKB-KW"/>
</dbReference>
<dbReference type="NCBIfam" id="TIGR02745">
    <property type="entry name" value="ccoG_rdxA_fixG"/>
    <property type="match status" value="1"/>
</dbReference>
<dbReference type="InterPro" id="IPR017896">
    <property type="entry name" value="4Fe4S_Fe-S-bd"/>
</dbReference>
<evidence type="ECO:0000256" key="6">
    <source>
        <dbReference type="ARBA" id="ARBA00023014"/>
    </source>
</evidence>
<dbReference type="Pfam" id="PF12801">
    <property type="entry name" value="Fer4_5"/>
    <property type="match status" value="1"/>
</dbReference>
<dbReference type="Proteomes" id="UP000029878">
    <property type="component" value="Unassembled WGS sequence"/>
</dbReference>
<dbReference type="InterPro" id="IPR017900">
    <property type="entry name" value="4Fe4S_Fe_S_CS"/>
</dbReference>
<evidence type="ECO:0000256" key="2">
    <source>
        <dbReference type="ARBA" id="ARBA00022485"/>
    </source>
</evidence>
<evidence type="ECO:0000259" key="8">
    <source>
        <dbReference type="PROSITE" id="PS51379"/>
    </source>
</evidence>
<feature type="transmembrane region" description="Helical" evidence="7">
    <location>
        <begin position="329"/>
        <end position="347"/>
    </location>
</feature>
<protein>
    <submittedName>
        <fullName evidence="9">Cytochrome c oxidase accessory protein CcoG</fullName>
    </submittedName>
</protein>
<evidence type="ECO:0000256" key="7">
    <source>
        <dbReference type="SAM" id="Phobius"/>
    </source>
</evidence>
<dbReference type="Gene3D" id="2.60.40.10">
    <property type="entry name" value="Immunoglobulins"/>
    <property type="match status" value="1"/>
</dbReference>
<keyword evidence="7" id="KW-0472">Membrane</keyword>
<evidence type="ECO:0000256" key="1">
    <source>
        <dbReference type="ARBA" id="ARBA00022448"/>
    </source>
</evidence>
<dbReference type="GO" id="GO:0046872">
    <property type="term" value="F:metal ion binding"/>
    <property type="evidence" value="ECO:0007669"/>
    <property type="project" value="UniProtKB-KW"/>
</dbReference>
<dbReference type="EMBL" id="JRPL02000003">
    <property type="protein sequence ID" value="TLD84285.1"/>
    <property type="molecule type" value="Genomic_DNA"/>
</dbReference>
<dbReference type="OrthoDB" id="9811700at2"/>
<feature type="domain" description="4Fe-4S ferredoxin-type" evidence="8">
    <location>
        <begin position="251"/>
        <end position="280"/>
    </location>
</feature>
<feature type="transmembrane region" description="Helical" evidence="7">
    <location>
        <begin position="27"/>
        <end position="45"/>
    </location>
</feature>
<accession>A0A4U8SDS4</accession>
<feature type="transmembrane region" description="Helical" evidence="7">
    <location>
        <begin position="187"/>
        <end position="210"/>
    </location>
</feature>
<keyword evidence="7" id="KW-1133">Transmembrane helix</keyword>
<keyword evidence="5" id="KW-0408">Iron</keyword>
<dbReference type="InterPro" id="IPR013783">
    <property type="entry name" value="Ig-like_fold"/>
</dbReference>
<dbReference type="AlphaFoldDB" id="A0A4U8SDS4"/>
<dbReference type="InterPro" id="IPR032879">
    <property type="entry name" value="FixG_C"/>
</dbReference>
<dbReference type="PANTHER" id="PTHR30176">
    <property type="entry name" value="FERREDOXIN-TYPE PROTEIN NAPH"/>
    <property type="match status" value="1"/>
</dbReference>
<feature type="transmembrane region" description="Helical" evidence="7">
    <location>
        <begin position="73"/>
        <end position="99"/>
    </location>
</feature>
<organism evidence="9 10">
    <name type="scientific">Helicobacter trogontum</name>
    <dbReference type="NCBI Taxonomy" id="50960"/>
    <lineage>
        <taxon>Bacteria</taxon>
        <taxon>Pseudomonadati</taxon>
        <taxon>Campylobacterota</taxon>
        <taxon>Epsilonproteobacteria</taxon>
        <taxon>Campylobacterales</taxon>
        <taxon>Helicobacteraceae</taxon>
        <taxon>Helicobacter</taxon>
    </lineage>
</organism>
<keyword evidence="6" id="KW-0411">Iron-sulfur</keyword>
<keyword evidence="1" id="KW-0813">Transport</keyword>
<proteinExistence type="predicted"/>
<feature type="transmembrane region" description="Helical" evidence="7">
    <location>
        <begin position="145"/>
        <end position="167"/>
    </location>
</feature>
<dbReference type="Pfam" id="PF13746">
    <property type="entry name" value="Fer4_18"/>
    <property type="match status" value="1"/>
</dbReference>